<dbReference type="SUPFAM" id="SSF52047">
    <property type="entry name" value="RNI-like"/>
    <property type="match status" value="1"/>
</dbReference>
<keyword evidence="2" id="KW-1185">Reference proteome</keyword>
<evidence type="ECO:0000313" key="1">
    <source>
        <dbReference type="EMBL" id="ORY56553.1"/>
    </source>
</evidence>
<dbReference type="InterPro" id="IPR032675">
    <property type="entry name" value="LRR_dom_sf"/>
</dbReference>
<dbReference type="Proteomes" id="UP000193467">
    <property type="component" value="Unassembled WGS sequence"/>
</dbReference>
<proteinExistence type="predicted"/>
<dbReference type="InParanoid" id="A0A1Y2DBA1"/>
<reference evidence="1 2" key="1">
    <citation type="submission" date="2016-07" db="EMBL/GenBank/DDBJ databases">
        <title>Pervasive Adenine N6-methylation of Active Genes in Fungi.</title>
        <authorList>
            <consortium name="DOE Joint Genome Institute"/>
            <person name="Mondo S.J."/>
            <person name="Dannebaum R.O."/>
            <person name="Kuo R.C."/>
            <person name="Labutti K."/>
            <person name="Haridas S."/>
            <person name="Kuo A."/>
            <person name="Salamov A."/>
            <person name="Ahrendt S.R."/>
            <person name="Lipzen A."/>
            <person name="Sullivan W."/>
            <person name="Andreopoulos W.B."/>
            <person name="Clum A."/>
            <person name="Lindquist E."/>
            <person name="Daum C."/>
            <person name="Ramamoorthy G.K."/>
            <person name="Gryganskyi A."/>
            <person name="Culley D."/>
            <person name="Magnuson J.K."/>
            <person name="James T.Y."/>
            <person name="O'Malley M.A."/>
            <person name="Stajich J.E."/>
            <person name="Spatafora J.W."/>
            <person name="Visel A."/>
            <person name="Grigoriev I.V."/>
        </authorList>
    </citation>
    <scope>NUCLEOTIDE SEQUENCE [LARGE SCALE GENOMIC DNA]</scope>
    <source>
        <strain evidence="1 2">62-1032</strain>
    </source>
</reference>
<evidence type="ECO:0000313" key="2">
    <source>
        <dbReference type="Proteomes" id="UP000193467"/>
    </source>
</evidence>
<sequence length="515" mass="58728">MASSTPPADTPSTPPLAKLPPEIMRLIAEQAHQQDRAYWERHHRFRWSNTRDAVFNATKTAGRSLNTLFLTSRAWNAAATPFLFMHLDDQDCTNVLFRRCILPKYGEFVQIVTMRCDEGHPEANIPELVISLPFFRRLRRLEIGFCTVDALLSLGRFTTSKLPEKDLAICRQEFRNAVMSVTDLKLSDSEPSSLVWLLESFPNLRRLHLSGFRCFDKDEDSAVERAGRVTIERAVAKYSGLTHLAIEDHQESLCERDAVPIGFGDGWQEQDLAWSSRPTLRYLRIARYGLNWDSNLWSFVQHFAETLESLDIYDFEKHVHAEDNEAVGWPLKKEEINTPVAFPKLTHACIVGRGESVARILTLLASAPLRHLRLPLLLPKRRRDQKHEISPLFSTLLRLHSTTLQSIIVSSQDCHSSGYLDDSLLEALARRCKQNQVAFNVEEDWDVWSDRESEREALNPASSWEVGVRCDGIEQVANFALNYAGRARAMGDIYAAETLVALLEPVRSLMMQEEL</sequence>
<comment type="caution">
    <text evidence="1">The sequence shown here is derived from an EMBL/GenBank/DDBJ whole genome shotgun (WGS) entry which is preliminary data.</text>
</comment>
<gene>
    <name evidence="1" type="ORF">BCR35DRAFT_355599</name>
</gene>
<protein>
    <submittedName>
        <fullName evidence="1">Uncharacterized protein</fullName>
    </submittedName>
</protein>
<dbReference type="Gene3D" id="3.80.10.10">
    <property type="entry name" value="Ribonuclease Inhibitor"/>
    <property type="match status" value="1"/>
</dbReference>
<name>A0A1Y2DBA1_9BASI</name>
<accession>A0A1Y2DBA1</accession>
<organism evidence="1 2">
    <name type="scientific">Leucosporidium creatinivorum</name>
    <dbReference type="NCBI Taxonomy" id="106004"/>
    <lineage>
        <taxon>Eukaryota</taxon>
        <taxon>Fungi</taxon>
        <taxon>Dikarya</taxon>
        <taxon>Basidiomycota</taxon>
        <taxon>Pucciniomycotina</taxon>
        <taxon>Microbotryomycetes</taxon>
        <taxon>Leucosporidiales</taxon>
        <taxon>Leucosporidium</taxon>
    </lineage>
</organism>
<dbReference type="AlphaFoldDB" id="A0A1Y2DBA1"/>
<dbReference type="EMBL" id="MCGR01000085">
    <property type="protein sequence ID" value="ORY56553.1"/>
    <property type="molecule type" value="Genomic_DNA"/>
</dbReference>